<reference evidence="1 2" key="1">
    <citation type="journal article" date="2019" name="Int. J. Syst. Evol. Microbiol.">
        <title>The Global Catalogue of Microorganisms (GCM) 10K type strain sequencing project: providing services to taxonomists for standard genome sequencing and annotation.</title>
        <authorList>
            <consortium name="The Broad Institute Genomics Platform"/>
            <consortium name="The Broad Institute Genome Sequencing Center for Infectious Disease"/>
            <person name="Wu L."/>
            <person name="Ma J."/>
        </authorList>
    </citation>
    <scope>NUCLEOTIDE SEQUENCE [LARGE SCALE GENOMIC DNA]</scope>
    <source>
        <strain evidence="1 2">JCM 5062</strain>
    </source>
</reference>
<sequence length="170" mass="18456">MARDFWSGAVVRLTADGTGRAAGRFQGGASYMPMRSHRAAEPLPVDQASHRVTGARVDPRDLLTTGFALYAGTRLPNVRMWHATRGGGGAEVWLRDPDGCAASAATGEAAHEYGVRNLWQEVERVHEEYVALGSPDARDFGLTVTARGQQVWLHHPERIIEAAPVRESAV</sequence>
<keyword evidence="2" id="KW-1185">Reference proteome</keyword>
<evidence type="ECO:0000313" key="1">
    <source>
        <dbReference type="EMBL" id="GAA2502631.1"/>
    </source>
</evidence>
<evidence type="ECO:0000313" key="2">
    <source>
        <dbReference type="Proteomes" id="UP001499942"/>
    </source>
</evidence>
<accession>A0ABN3MIN7</accession>
<proteinExistence type="predicted"/>
<dbReference type="EMBL" id="BAAASR010000020">
    <property type="protein sequence ID" value="GAA2502631.1"/>
    <property type="molecule type" value="Genomic_DNA"/>
</dbReference>
<dbReference type="Proteomes" id="UP001499942">
    <property type="component" value="Unassembled WGS sequence"/>
</dbReference>
<comment type="caution">
    <text evidence="1">The sequence shown here is derived from an EMBL/GenBank/DDBJ whole genome shotgun (WGS) entry which is preliminary data.</text>
</comment>
<gene>
    <name evidence="1" type="ORF">GCM10010393_38860</name>
</gene>
<name>A0ABN3MIN7_9ACTN</name>
<organism evidence="1 2">
    <name type="scientific">Streptomyces gobitricini</name>
    <dbReference type="NCBI Taxonomy" id="68211"/>
    <lineage>
        <taxon>Bacteria</taxon>
        <taxon>Bacillati</taxon>
        <taxon>Actinomycetota</taxon>
        <taxon>Actinomycetes</taxon>
        <taxon>Kitasatosporales</taxon>
        <taxon>Streptomycetaceae</taxon>
        <taxon>Streptomyces</taxon>
    </lineage>
</organism>
<protein>
    <submittedName>
        <fullName evidence="1">Uncharacterized protein</fullName>
    </submittedName>
</protein>